<reference evidence="3 4" key="2">
    <citation type="submission" date="2016-08" db="EMBL/GenBank/DDBJ databases">
        <title>Pervasive Adenine N6-methylation of Active Genes in Fungi.</title>
        <authorList>
            <consortium name="DOE Joint Genome Institute"/>
            <person name="Mondo S.J."/>
            <person name="Dannebaum R.O."/>
            <person name="Kuo R.C."/>
            <person name="Labutti K."/>
            <person name="Haridas S."/>
            <person name="Kuo A."/>
            <person name="Salamov A."/>
            <person name="Ahrendt S.R."/>
            <person name="Lipzen A."/>
            <person name="Sullivan W."/>
            <person name="Andreopoulos W.B."/>
            <person name="Clum A."/>
            <person name="Lindquist E."/>
            <person name="Daum C."/>
            <person name="Ramamoorthy G.K."/>
            <person name="Gryganskyi A."/>
            <person name="Culley D."/>
            <person name="Magnuson J.K."/>
            <person name="James T.Y."/>
            <person name="O'Malley M.A."/>
            <person name="Stajich J.E."/>
            <person name="Spatafora J.W."/>
            <person name="Visel A."/>
            <person name="Grigoriev I.V."/>
        </authorList>
    </citation>
    <scope>NUCLEOTIDE SEQUENCE [LARGE SCALE GENOMIC DNA]</scope>
    <source>
        <strain evidence="4">finn</strain>
    </source>
</reference>
<evidence type="ECO:0000313" key="4">
    <source>
        <dbReference type="Proteomes" id="UP000193719"/>
    </source>
</evidence>
<protein>
    <submittedName>
        <fullName evidence="3">Uncharacterized protein</fullName>
    </submittedName>
</protein>
<accession>A0A1Y1V1H1</accession>
<evidence type="ECO:0000313" key="3">
    <source>
        <dbReference type="EMBL" id="ORX44360.1"/>
    </source>
</evidence>
<dbReference type="AlphaFoldDB" id="A0A1Y1V1H1"/>
<keyword evidence="2" id="KW-1133">Transmembrane helix</keyword>
<sequence length="187" mass="22370">MSCGGGCCPRKNYNSDKPLSKRIPQVVLVFAIVWLIGFGYIAQLFNQPTRKPKNKRRNKKRNNRNNGFFGKLSDELHNGNKLTWAIIIFIIVLFILLLIRVIRNQAKKLENQIQDKWEEAMAEQQRRYNARMNDYYDYNDEDEDGPRIRELETEEEEAQWRELMEKERKERERKIASENSDEEKKTK</sequence>
<organism evidence="3 4">
    <name type="scientific">Piromyces finnis</name>
    <dbReference type="NCBI Taxonomy" id="1754191"/>
    <lineage>
        <taxon>Eukaryota</taxon>
        <taxon>Fungi</taxon>
        <taxon>Fungi incertae sedis</taxon>
        <taxon>Chytridiomycota</taxon>
        <taxon>Chytridiomycota incertae sedis</taxon>
        <taxon>Neocallimastigomycetes</taxon>
        <taxon>Neocallimastigales</taxon>
        <taxon>Neocallimastigaceae</taxon>
        <taxon>Piromyces</taxon>
    </lineage>
</organism>
<keyword evidence="4" id="KW-1185">Reference proteome</keyword>
<proteinExistence type="predicted"/>
<comment type="caution">
    <text evidence="3">The sequence shown here is derived from an EMBL/GenBank/DDBJ whole genome shotgun (WGS) entry which is preliminary data.</text>
</comment>
<feature type="region of interest" description="Disordered" evidence="1">
    <location>
        <begin position="136"/>
        <end position="164"/>
    </location>
</feature>
<dbReference type="EMBL" id="MCFH01000046">
    <property type="protein sequence ID" value="ORX44360.1"/>
    <property type="molecule type" value="Genomic_DNA"/>
</dbReference>
<reference evidence="3 4" key="1">
    <citation type="submission" date="2016-08" db="EMBL/GenBank/DDBJ databases">
        <title>Genomes of anaerobic fungi encode conserved fungal cellulosomes for biomass hydrolysis.</title>
        <authorList>
            <consortium name="DOE Joint Genome Institute"/>
            <person name="Haitjema C.H."/>
            <person name="Gilmore S.P."/>
            <person name="Henske J.K."/>
            <person name="Solomon K.V."/>
            <person name="De Groot R."/>
            <person name="Kuo A."/>
            <person name="Mondo S.J."/>
            <person name="Salamov A.A."/>
            <person name="Labutti K."/>
            <person name="Zhao Z."/>
            <person name="Chiniquy J."/>
            <person name="Barry K."/>
            <person name="Brewer H.M."/>
            <person name="Purvine S.O."/>
            <person name="Wright A.T."/>
            <person name="Boxma B."/>
            <person name="Van Alen T."/>
            <person name="Hackstein J.H."/>
            <person name="Baker S.E."/>
            <person name="Grigoriev I.V."/>
            <person name="O'Malley M.A."/>
        </authorList>
    </citation>
    <scope>NUCLEOTIDE SEQUENCE [LARGE SCALE GENOMIC DNA]</scope>
    <source>
        <strain evidence="4">finn</strain>
    </source>
</reference>
<feature type="transmembrane region" description="Helical" evidence="2">
    <location>
        <begin position="26"/>
        <end position="45"/>
    </location>
</feature>
<dbReference type="OrthoDB" id="10515070at2759"/>
<gene>
    <name evidence="3" type="ORF">BCR36DRAFT_586218</name>
</gene>
<evidence type="ECO:0000256" key="2">
    <source>
        <dbReference type="SAM" id="Phobius"/>
    </source>
</evidence>
<feature type="transmembrane region" description="Helical" evidence="2">
    <location>
        <begin position="82"/>
        <end position="102"/>
    </location>
</feature>
<keyword evidence="2" id="KW-0812">Transmembrane</keyword>
<dbReference type="Proteomes" id="UP000193719">
    <property type="component" value="Unassembled WGS sequence"/>
</dbReference>
<keyword evidence="2" id="KW-0472">Membrane</keyword>
<name>A0A1Y1V1H1_9FUNG</name>
<evidence type="ECO:0000256" key="1">
    <source>
        <dbReference type="SAM" id="MobiDB-lite"/>
    </source>
</evidence>